<comment type="caution">
    <text evidence="3">The sequence shown here is derived from an EMBL/GenBank/DDBJ whole genome shotgun (WGS) entry which is preliminary data.</text>
</comment>
<protein>
    <recommendedName>
        <fullName evidence="2">Antitoxin</fullName>
    </recommendedName>
</protein>
<evidence type="ECO:0000256" key="2">
    <source>
        <dbReference type="RuleBase" id="RU362080"/>
    </source>
</evidence>
<comment type="similarity">
    <text evidence="1 2">Belongs to the phD/YefM antitoxin family.</text>
</comment>
<evidence type="ECO:0000256" key="1">
    <source>
        <dbReference type="ARBA" id="ARBA00009981"/>
    </source>
</evidence>
<organism evidence="3 4">
    <name type="scientific">Tectimicrobiota bacterium</name>
    <dbReference type="NCBI Taxonomy" id="2528274"/>
    <lineage>
        <taxon>Bacteria</taxon>
        <taxon>Pseudomonadati</taxon>
        <taxon>Nitrospinota/Tectimicrobiota group</taxon>
        <taxon>Candidatus Tectimicrobiota</taxon>
    </lineage>
</organism>
<accession>A0A932CMR0</accession>
<name>A0A932CMR0_UNCTE</name>
<comment type="function">
    <text evidence="2">Antitoxin component of a type II toxin-antitoxin (TA) system.</text>
</comment>
<evidence type="ECO:0000313" key="4">
    <source>
        <dbReference type="Proteomes" id="UP000769766"/>
    </source>
</evidence>
<proteinExistence type="inferred from homology"/>
<dbReference type="EMBL" id="JACPRF010000116">
    <property type="protein sequence ID" value="MBI2875974.1"/>
    <property type="molecule type" value="Genomic_DNA"/>
</dbReference>
<dbReference type="SUPFAM" id="SSF143120">
    <property type="entry name" value="YefM-like"/>
    <property type="match status" value="1"/>
</dbReference>
<dbReference type="Proteomes" id="UP000769766">
    <property type="component" value="Unassembled WGS sequence"/>
</dbReference>
<dbReference type="InterPro" id="IPR006442">
    <property type="entry name" value="Antitoxin_Phd/YefM"/>
</dbReference>
<reference evidence="3" key="1">
    <citation type="submission" date="2020-07" db="EMBL/GenBank/DDBJ databases">
        <title>Huge and variable diversity of episymbiotic CPR bacteria and DPANN archaea in groundwater ecosystems.</title>
        <authorList>
            <person name="He C.Y."/>
            <person name="Keren R."/>
            <person name="Whittaker M."/>
            <person name="Farag I.F."/>
            <person name="Doudna J."/>
            <person name="Cate J.H.D."/>
            <person name="Banfield J.F."/>
        </authorList>
    </citation>
    <scope>NUCLEOTIDE SEQUENCE</scope>
    <source>
        <strain evidence="3">NC_groundwater_672_Ag_B-0.1um_62_36</strain>
    </source>
</reference>
<dbReference type="Pfam" id="PF02604">
    <property type="entry name" value="PhdYeFM_antitox"/>
    <property type="match status" value="1"/>
</dbReference>
<gene>
    <name evidence="3" type="ORF">HYY20_03760</name>
</gene>
<dbReference type="Gene3D" id="3.40.1620.10">
    <property type="entry name" value="YefM-like domain"/>
    <property type="match status" value="1"/>
</dbReference>
<dbReference type="InterPro" id="IPR036165">
    <property type="entry name" value="YefM-like_sf"/>
</dbReference>
<sequence>MSTTRIGIAEAKNALSTIVNRVAFGRERIILESRGKPKAAVISIEDLQRLESWEPEITSTAARMSALAEARAVRQAIAARQGAPDSESVVDTLHRLREERTLALEGEES</sequence>
<evidence type="ECO:0000313" key="3">
    <source>
        <dbReference type="EMBL" id="MBI2875974.1"/>
    </source>
</evidence>
<dbReference type="NCBIfam" id="TIGR01552">
    <property type="entry name" value="phd_fam"/>
    <property type="match status" value="1"/>
</dbReference>
<dbReference type="AlphaFoldDB" id="A0A932CMR0"/>